<accession>A0AA39RY05</accession>
<gene>
    <name evidence="1" type="ORF">LWI29_034446</name>
</gene>
<dbReference type="AlphaFoldDB" id="A0AA39RY05"/>
<dbReference type="Proteomes" id="UP001168877">
    <property type="component" value="Unassembled WGS sequence"/>
</dbReference>
<reference evidence="1" key="2">
    <citation type="submission" date="2023-06" db="EMBL/GenBank/DDBJ databases">
        <authorList>
            <person name="Swenson N.G."/>
            <person name="Wegrzyn J.L."/>
            <person name="Mcevoy S.L."/>
        </authorList>
    </citation>
    <scope>NUCLEOTIDE SEQUENCE</scope>
    <source>
        <strain evidence="1">NS2018</strain>
        <tissue evidence="1">Leaf</tissue>
    </source>
</reference>
<comment type="caution">
    <text evidence="1">The sequence shown here is derived from an EMBL/GenBank/DDBJ whole genome shotgun (WGS) entry which is preliminary data.</text>
</comment>
<protein>
    <submittedName>
        <fullName evidence="1">Uncharacterized protein</fullName>
    </submittedName>
</protein>
<keyword evidence="2" id="KW-1185">Reference proteome</keyword>
<evidence type="ECO:0000313" key="1">
    <source>
        <dbReference type="EMBL" id="KAK0583192.1"/>
    </source>
</evidence>
<dbReference type="EMBL" id="JAUESC010000384">
    <property type="protein sequence ID" value="KAK0583192.1"/>
    <property type="molecule type" value="Genomic_DNA"/>
</dbReference>
<sequence length="77" mass="8358">MCHGEEREVVRLGGRGVCVIADTDKNSHAITIQESFDSHSSQTYTHTLEQIELQSLQGGGNSHCGVSGGEIFANQLW</sequence>
<reference evidence="1" key="1">
    <citation type="journal article" date="2022" name="Plant J.">
        <title>Strategies of tolerance reflected in two North American maple genomes.</title>
        <authorList>
            <person name="McEvoy S.L."/>
            <person name="Sezen U.U."/>
            <person name="Trouern-Trend A."/>
            <person name="McMahon S.M."/>
            <person name="Schaberg P.G."/>
            <person name="Yang J."/>
            <person name="Wegrzyn J.L."/>
            <person name="Swenson N.G."/>
        </authorList>
    </citation>
    <scope>NUCLEOTIDE SEQUENCE</scope>
    <source>
        <strain evidence="1">NS2018</strain>
    </source>
</reference>
<name>A0AA39RY05_ACESA</name>
<organism evidence="1 2">
    <name type="scientific">Acer saccharum</name>
    <name type="common">Sugar maple</name>
    <dbReference type="NCBI Taxonomy" id="4024"/>
    <lineage>
        <taxon>Eukaryota</taxon>
        <taxon>Viridiplantae</taxon>
        <taxon>Streptophyta</taxon>
        <taxon>Embryophyta</taxon>
        <taxon>Tracheophyta</taxon>
        <taxon>Spermatophyta</taxon>
        <taxon>Magnoliopsida</taxon>
        <taxon>eudicotyledons</taxon>
        <taxon>Gunneridae</taxon>
        <taxon>Pentapetalae</taxon>
        <taxon>rosids</taxon>
        <taxon>malvids</taxon>
        <taxon>Sapindales</taxon>
        <taxon>Sapindaceae</taxon>
        <taxon>Hippocastanoideae</taxon>
        <taxon>Acereae</taxon>
        <taxon>Acer</taxon>
    </lineage>
</organism>
<evidence type="ECO:0000313" key="2">
    <source>
        <dbReference type="Proteomes" id="UP001168877"/>
    </source>
</evidence>
<proteinExistence type="predicted"/>